<dbReference type="AlphaFoldDB" id="A0A182SGM8"/>
<proteinExistence type="predicted"/>
<evidence type="ECO:0000313" key="3">
    <source>
        <dbReference type="EnsemblMetazoa" id="AMAM006387-PA"/>
    </source>
</evidence>
<dbReference type="InterPro" id="IPR003169">
    <property type="entry name" value="GYF"/>
</dbReference>
<feature type="domain" description="GYF" evidence="2">
    <location>
        <begin position="377"/>
        <end position="425"/>
    </location>
</feature>
<name>A0A182SGM8_9DIPT</name>
<dbReference type="VEuPathDB" id="VectorBase:AMAM006387"/>
<evidence type="ECO:0000313" key="4">
    <source>
        <dbReference type="Proteomes" id="UP000075901"/>
    </source>
</evidence>
<keyword evidence="4" id="KW-1185">Reference proteome</keyword>
<feature type="compositionally biased region" description="Low complexity" evidence="1">
    <location>
        <begin position="136"/>
        <end position="162"/>
    </location>
</feature>
<dbReference type="SUPFAM" id="SSF55277">
    <property type="entry name" value="GYF domain"/>
    <property type="match status" value="1"/>
</dbReference>
<feature type="compositionally biased region" description="Low complexity" evidence="1">
    <location>
        <begin position="498"/>
        <end position="515"/>
    </location>
</feature>
<dbReference type="CDD" id="cd00072">
    <property type="entry name" value="GYF"/>
    <property type="match status" value="1"/>
</dbReference>
<dbReference type="PROSITE" id="PS50829">
    <property type="entry name" value="GYF"/>
    <property type="match status" value="1"/>
</dbReference>
<dbReference type="Pfam" id="PF02213">
    <property type="entry name" value="GYF"/>
    <property type="match status" value="1"/>
</dbReference>
<organism evidence="3 4">
    <name type="scientific">Anopheles maculatus</name>
    <dbReference type="NCBI Taxonomy" id="74869"/>
    <lineage>
        <taxon>Eukaryota</taxon>
        <taxon>Metazoa</taxon>
        <taxon>Ecdysozoa</taxon>
        <taxon>Arthropoda</taxon>
        <taxon>Hexapoda</taxon>
        <taxon>Insecta</taxon>
        <taxon>Pterygota</taxon>
        <taxon>Neoptera</taxon>
        <taxon>Endopterygota</taxon>
        <taxon>Diptera</taxon>
        <taxon>Nematocera</taxon>
        <taxon>Culicoidea</taxon>
        <taxon>Culicidae</taxon>
        <taxon>Anophelinae</taxon>
        <taxon>Anopheles</taxon>
        <taxon>Anopheles maculatus group</taxon>
    </lineage>
</organism>
<reference evidence="4" key="1">
    <citation type="submission" date="2013-09" db="EMBL/GenBank/DDBJ databases">
        <title>The Genome Sequence of Anopheles maculatus species B.</title>
        <authorList>
            <consortium name="The Broad Institute Genomics Platform"/>
            <person name="Neafsey D.E."/>
            <person name="Besansky N."/>
            <person name="Howell P."/>
            <person name="Walton C."/>
            <person name="Young S.K."/>
            <person name="Zeng Q."/>
            <person name="Gargeya S."/>
            <person name="Fitzgerald M."/>
            <person name="Haas B."/>
            <person name="Abouelleil A."/>
            <person name="Allen A.W."/>
            <person name="Alvarado L."/>
            <person name="Arachchi H.M."/>
            <person name="Berlin A.M."/>
            <person name="Chapman S.B."/>
            <person name="Gainer-Dewar J."/>
            <person name="Goldberg J."/>
            <person name="Griggs A."/>
            <person name="Gujja S."/>
            <person name="Hansen M."/>
            <person name="Howarth C."/>
            <person name="Imamovic A."/>
            <person name="Ireland A."/>
            <person name="Larimer J."/>
            <person name="McCowan C."/>
            <person name="Murphy C."/>
            <person name="Pearson M."/>
            <person name="Poon T.W."/>
            <person name="Priest M."/>
            <person name="Roberts A."/>
            <person name="Saif S."/>
            <person name="Shea T."/>
            <person name="Sisk P."/>
            <person name="Sykes S."/>
            <person name="Wortman J."/>
            <person name="Nusbaum C."/>
            <person name="Birren B."/>
        </authorList>
    </citation>
    <scope>NUCLEOTIDE SEQUENCE [LARGE SCALE GENOMIC DNA]</scope>
    <source>
        <strain evidence="4">maculatus3</strain>
    </source>
</reference>
<feature type="compositionally biased region" description="Basic and acidic residues" evidence="1">
    <location>
        <begin position="1"/>
        <end position="27"/>
    </location>
</feature>
<feature type="compositionally biased region" description="Basic and acidic residues" evidence="1">
    <location>
        <begin position="220"/>
        <end position="229"/>
    </location>
</feature>
<feature type="compositionally biased region" description="Polar residues" evidence="1">
    <location>
        <begin position="124"/>
        <end position="135"/>
    </location>
</feature>
<evidence type="ECO:0000256" key="1">
    <source>
        <dbReference type="SAM" id="MobiDB-lite"/>
    </source>
</evidence>
<dbReference type="Gene3D" id="3.30.1490.40">
    <property type="match status" value="1"/>
</dbReference>
<feature type="region of interest" description="Disordered" evidence="1">
    <location>
        <begin position="1"/>
        <end position="238"/>
    </location>
</feature>
<dbReference type="SMART" id="SM00444">
    <property type="entry name" value="GYF"/>
    <property type="match status" value="1"/>
</dbReference>
<dbReference type="InterPro" id="IPR051640">
    <property type="entry name" value="GRB10-interact_GYF"/>
</dbReference>
<feature type="compositionally biased region" description="Basic and acidic residues" evidence="1">
    <location>
        <begin position="193"/>
        <end position="212"/>
    </location>
</feature>
<evidence type="ECO:0000259" key="2">
    <source>
        <dbReference type="PROSITE" id="PS50829"/>
    </source>
</evidence>
<feature type="compositionally biased region" description="Low complexity" evidence="1">
    <location>
        <begin position="459"/>
        <end position="482"/>
    </location>
</feature>
<dbReference type="Proteomes" id="UP000075901">
    <property type="component" value="Unassembled WGS sequence"/>
</dbReference>
<reference evidence="3" key="2">
    <citation type="submission" date="2020-05" db="UniProtKB">
        <authorList>
            <consortium name="EnsemblMetazoa"/>
        </authorList>
    </citation>
    <scope>IDENTIFICATION</scope>
    <source>
        <strain evidence="3">maculatus3</strain>
    </source>
</reference>
<protein>
    <submittedName>
        <fullName evidence="3">GYF domain-containing protein</fullName>
    </submittedName>
</protein>
<accession>A0A182SGM8</accession>
<feature type="region of interest" description="Disordered" evidence="1">
    <location>
        <begin position="449"/>
        <end position="526"/>
    </location>
</feature>
<dbReference type="PANTHER" id="PTHR14445:SF36">
    <property type="entry name" value="FI03272P-RELATED"/>
    <property type="match status" value="1"/>
</dbReference>
<sequence length="589" mass="60695">MRRRGEDVEAIESRRGGTEDTLSRNRADGSAAMATTGKGRGDTTGKGVNHVGGGSGSGSRAEEASLADINEANDHDDENQPSPGAIDSSHQKPPQRIKRQTVGKDGGNQISGSPPEPAGALSETVATVQPNSTKGISSSRESIESSVSSTISGTAPANAAAATIPEGGGGGDARQNSPSWQKGHEVSASAKNTPDHRVPSASGEIDHSDGAKHHPAQQPQHEKRNEPKKSPSSTSVDRMQEVADDMVAQLIMDDEFMATDGDPSVISSIATSSSGGLVGKSPVFGMAGAGVGGTSSGTAATTMASSGGLPMNMVLPKALQPMQQLFGNGNMSRVNPLLLSDPVAANRAAMAAAAAAGVNPMAQLHHLMGPPGPPRGSDIWYYCDPQGKVQGPFQAAEMTEWYRAGYFDESLSVRRECDEVYNTLGTLVALCGGMPFLNSAVIQPFKAPAGANGAKHSPQQQQLQQQQTNTSVSQGGQQKQQVAPGANGNTVMPSPNPQQQQSAGQQGSGQQQTAGASGGGGPNVVPSIHLLRQQSMVLQKLQNSDGWNLLSPEQQNMIITQHMNQLLSSDAATRIGMISPSAASLSGGS</sequence>
<dbReference type="EnsemblMetazoa" id="AMAM006387-RA">
    <property type="protein sequence ID" value="AMAM006387-PA"/>
    <property type="gene ID" value="AMAM006387"/>
</dbReference>
<dbReference type="PANTHER" id="PTHR14445">
    <property type="entry name" value="GRB10 INTERACTING GYF PROTEIN"/>
    <property type="match status" value="1"/>
</dbReference>
<dbReference type="InterPro" id="IPR035445">
    <property type="entry name" value="GYF-like_dom_sf"/>
</dbReference>
<dbReference type="GO" id="GO:0005829">
    <property type="term" value="C:cytosol"/>
    <property type="evidence" value="ECO:0007669"/>
    <property type="project" value="TreeGrafter"/>
</dbReference>